<dbReference type="Proteomes" id="UP000276417">
    <property type="component" value="Chromosome 2"/>
</dbReference>
<protein>
    <submittedName>
        <fullName evidence="1">Uncharacterized protein</fullName>
    </submittedName>
</protein>
<reference evidence="1 2" key="1">
    <citation type="submission" date="2018-11" db="EMBL/GenBank/DDBJ databases">
        <title>Deinococcus shelandsis sp. nov., isolated from South Shetland Islands soil of Antarctica.</title>
        <authorList>
            <person name="Tian J."/>
        </authorList>
    </citation>
    <scope>NUCLEOTIDE SEQUENCE [LARGE SCALE GENOMIC DNA]</scope>
    <source>
        <strain evidence="1 2">S14-83T</strain>
    </source>
</reference>
<keyword evidence="2" id="KW-1185">Reference proteome</keyword>
<dbReference type="AlphaFoldDB" id="A0A3G8YGN9"/>
<gene>
    <name evidence="1" type="ORF">EHF33_14420</name>
</gene>
<dbReference type="OrthoDB" id="66849at2"/>
<name>A0A3G8YGN9_9DEIO</name>
<accession>A0A3G8YGN9</accession>
<sequence>MHPQDLTFVHFPLAALIWPLQPSTLVDLPVSNEVCTNAAFQREFCLESLPDLALPDGAHLMRLNTRTGTQRVCRVQLCVLPDGRRLGVIEDLHVE</sequence>
<dbReference type="EMBL" id="CP034184">
    <property type="protein sequence ID" value="AZI44105.1"/>
    <property type="molecule type" value="Genomic_DNA"/>
</dbReference>
<dbReference type="KEGG" id="dph:EHF33_14420"/>
<proteinExistence type="predicted"/>
<evidence type="ECO:0000313" key="1">
    <source>
        <dbReference type="EMBL" id="AZI44105.1"/>
    </source>
</evidence>
<evidence type="ECO:0000313" key="2">
    <source>
        <dbReference type="Proteomes" id="UP000276417"/>
    </source>
</evidence>
<dbReference type="RefSeq" id="WP_124873429.1">
    <property type="nucleotide sequence ID" value="NZ_CP034184.1"/>
</dbReference>
<organism evidence="1 2">
    <name type="scientific">Deinococcus psychrotolerans</name>
    <dbReference type="NCBI Taxonomy" id="2489213"/>
    <lineage>
        <taxon>Bacteria</taxon>
        <taxon>Thermotogati</taxon>
        <taxon>Deinococcota</taxon>
        <taxon>Deinococci</taxon>
        <taxon>Deinococcales</taxon>
        <taxon>Deinococcaceae</taxon>
        <taxon>Deinococcus</taxon>
    </lineage>
</organism>